<gene>
    <name evidence="4" type="ORF">FA09DRAFT_345918</name>
</gene>
<dbReference type="Pfam" id="PF03070">
    <property type="entry name" value="TENA_THI-4"/>
    <property type="match status" value="1"/>
</dbReference>
<feature type="compositionally biased region" description="Low complexity" evidence="1">
    <location>
        <begin position="181"/>
        <end position="194"/>
    </location>
</feature>
<feature type="domain" description="Thiaminase-2/PQQC" evidence="2">
    <location>
        <begin position="435"/>
        <end position="646"/>
    </location>
</feature>
<dbReference type="STRING" id="58919.A0A316ZBE2"/>
<evidence type="ECO:0000259" key="3">
    <source>
        <dbReference type="Pfam" id="PF08543"/>
    </source>
</evidence>
<dbReference type="Gene3D" id="1.20.910.10">
    <property type="entry name" value="Heme oxygenase-like"/>
    <property type="match status" value="1"/>
</dbReference>
<dbReference type="SUPFAM" id="SSF53613">
    <property type="entry name" value="Ribokinase-like"/>
    <property type="match status" value="2"/>
</dbReference>
<dbReference type="Proteomes" id="UP000245946">
    <property type="component" value="Unassembled WGS sequence"/>
</dbReference>
<feature type="region of interest" description="Disordered" evidence="1">
    <location>
        <begin position="177"/>
        <end position="199"/>
    </location>
</feature>
<dbReference type="PANTHER" id="PTHR20858:SF17">
    <property type="entry name" value="HYDROXYMETHYLPYRIMIDINE_PHOSPHOMETHYLPYRIMIDINE KINASE THI20-RELATED"/>
    <property type="match status" value="1"/>
</dbReference>
<dbReference type="InterPro" id="IPR004305">
    <property type="entry name" value="Thiaminase-2/PQQC"/>
</dbReference>
<evidence type="ECO:0000313" key="5">
    <source>
        <dbReference type="Proteomes" id="UP000245946"/>
    </source>
</evidence>
<dbReference type="CDD" id="cd01169">
    <property type="entry name" value="HMPP_kinase"/>
    <property type="match status" value="1"/>
</dbReference>
<dbReference type="OrthoDB" id="10028886at2759"/>
<organism evidence="4 5">
    <name type="scientific">Tilletiopsis washingtonensis</name>
    <dbReference type="NCBI Taxonomy" id="58919"/>
    <lineage>
        <taxon>Eukaryota</taxon>
        <taxon>Fungi</taxon>
        <taxon>Dikarya</taxon>
        <taxon>Basidiomycota</taxon>
        <taxon>Ustilaginomycotina</taxon>
        <taxon>Exobasidiomycetes</taxon>
        <taxon>Entylomatales</taxon>
        <taxon>Entylomatales incertae sedis</taxon>
        <taxon>Tilletiopsis</taxon>
    </lineage>
</organism>
<proteinExistence type="predicted"/>
<feature type="domain" description="Pyridoxamine kinase/Phosphomethylpyrimidine kinase" evidence="3">
    <location>
        <begin position="316"/>
        <end position="398"/>
    </location>
</feature>
<dbReference type="InterPro" id="IPR013749">
    <property type="entry name" value="PM/HMP-P_kinase-1"/>
</dbReference>
<dbReference type="SUPFAM" id="SSF48613">
    <property type="entry name" value="Heme oxygenase-like"/>
    <property type="match status" value="1"/>
</dbReference>
<dbReference type="AlphaFoldDB" id="A0A316ZBE2"/>
<dbReference type="RefSeq" id="XP_025598895.1">
    <property type="nucleotide sequence ID" value="XM_025744723.1"/>
</dbReference>
<dbReference type="CDD" id="cd19367">
    <property type="entry name" value="TenA_C_ScTHI20-like"/>
    <property type="match status" value="1"/>
</dbReference>
<evidence type="ECO:0008006" key="6">
    <source>
        <dbReference type="Google" id="ProtNLM"/>
    </source>
</evidence>
<dbReference type="GO" id="GO:0009228">
    <property type="term" value="P:thiamine biosynthetic process"/>
    <property type="evidence" value="ECO:0007669"/>
    <property type="project" value="InterPro"/>
</dbReference>
<sequence length="658" mass="69470">MSAPPRRALFSATPPRVCAIAGSDSGGGAGIQADLKTAQALGAYGLSVVTALTAQNTRGVSAIHAVPPAFVSQQLAAVRSDIAVDAWKIGMLADAAIIAALGEELRSGDGLGAFCTACALKSAHAAHAAPLVLDPVMVSTSGSLLLTHDSIAVLVESLLPLCTVLTPNLPEARQLLRHARSSTSTAQASSSTATPDDPLSTLRSLIDAARELCALGPAATLVKGGHHVMRRAQIEEGLRELGVRLKPGFAASEGPAHAGPFAPASALTGAEVSHGSLALEGAPAADLTLVRTDGQPWSDVLRRWYATGAQSAKDDPDAVVVDVLYETAHEQPRYTLFIKPHIDSSATHGTGCTLSSAIATYLAAGLSVREATGLGIAYVQASLARGLPDLGSGPGPLNHASNVCPRGVLAPSALGSATDRVPFCARLIANSLRDWQGYTQHEFVRQIASRMLPREAFVWFLKQDYIFLRHYARVWARGAASAVVGRTFADIALFAGMAGAMANEAQTHVRLCERWGISLQELELGTRESAATLAYTRYVLDVANGGDALDLLAATAPCVLGYAEVGLWLASQRSAPKQASEDEAAYEEWVETYAGDEFQEVVRKSIESMEQRAAADTLSPMRVARLQQIWNAATRLEIGMWDEALDPRLRREIVDAEQ</sequence>
<dbReference type="EMBL" id="KZ819291">
    <property type="protein sequence ID" value="PWN98616.1"/>
    <property type="molecule type" value="Genomic_DNA"/>
</dbReference>
<evidence type="ECO:0000256" key="1">
    <source>
        <dbReference type="SAM" id="MobiDB-lite"/>
    </source>
</evidence>
<accession>A0A316ZBE2</accession>
<feature type="domain" description="Pyridoxamine kinase/Phosphomethylpyrimidine kinase" evidence="3">
    <location>
        <begin position="122"/>
        <end position="230"/>
    </location>
</feature>
<name>A0A316ZBE2_9BASI</name>
<dbReference type="InterPro" id="IPR004399">
    <property type="entry name" value="HMP/HMP-P_kinase_dom"/>
</dbReference>
<dbReference type="InterPro" id="IPR029056">
    <property type="entry name" value="Ribokinase-like"/>
</dbReference>
<evidence type="ECO:0000313" key="4">
    <source>
        <dbReference type="EMBL" id="PWN98616.1"/>
    </source>
</evidence>
<dbReference type="Pfam" id="PF08543">
    <property type="entry name" value="Phos_pyr_kin"/>
    <property type="match status" value="3"/>
</dbReference>
<feature type="domain" description="Pyridoxamine kinase/Phosphomethylpyrimidine kinase" evidence="3">
    <location>
        <begin position="24"/>
        <end position="107"/>
    </location>
</feature>
<dbReference type="Gene3D" id="3.40.1190.20">
    <property type="match status" value="1"/>
</dbReference>
<protein>
    <recommendedName>
        <fullName evidence="6">Phosphomethylpyrimidine kinase</fullName>
    </recommendedName>
</protein>
<reference evidence="4 5" key="1">
    <citation type="journal article" date="2018" name="Mol. Biol. Evol.">
        <title>Broad Genomic Sampling Reveals a Smut Pathogenic Ancestry of the Fungal Clade Ustilaginomycotina.</title>
        <authorList>
            <person name="Kijpornyongpan T."/>
            <person name="Mondo S.J."/>
            <person name="Barry K."/>
            <person name="Sandor L."/>
            <person name="Lee J."/>
            <person name="Lipzen A."/>
            <person name="Pangilinan J."/>
            <person name="LaButti K."/>
            <person name="Hainaut M."/>
            <person name="Henrissat B."/>
            <person name="Grigoriev I.V."/>
            <person name="Spatafora J.W."/>
            <person name="Aime M.C."/>
        </authorList>
    </citation>
    <scope>NUCLEOTIDE SEQUENCE [LARGE SCALE GENOMIC DNA]</scope>
    <source>
        <strain evidence="4 5">MCA 4186</strain>
    </source>
</reference>
<evidence type="ECO:0000259" key="2">
    <source>
        <dbReference type="Pfam" id="PF03070"/>
    </source>
</evidence>
<keyword evidence="5" id="KW-1185">Reference proteome</keyword>
<dbReference type="GO" id="GO:0008972">
    <property type="term" value="F:phosphomethylpyrimidine kinase activity"/>
    <property type="evidence" value="ECO:0007669"/>
    <property type="project" value="InterPro"/>
</dbReference>
<dbReference type="InterPro" id="IPR016084">
    <property type="entry name" value="Haem_Oase-like_multi-hlx"/>
</dbReference>
<dbReference type="GO" id="GO:0008902">
    <property type="term" value="F:hydroxymethylpyrimidine kinase activity"/>
    <property type="evidence" value="ECO:0007669"/>
    <property type="project" value="TreeGrafter"/>
</dbReference>
<dbReference type="GeneID" id="37272267"/>
<dbReference type="GO" id="GO:0005829">
    <property type="term" value="C:cytosol"/>
    <property type="evidence" value="ECO:0007669"/>
    <property type="project" value="TreeGrafter"/>
</dbReference>
<dbReference type="PANTHER" id="PTHR20858">
    <property type="entry name" value="PHOSPHOMETHYLPYRIMIDINE KINASE"/>
    <property type="match status" value="1"/>
</dbReference>